<protein>
    <submittedName>
        <fullName evidence="3">Magnesium chelatase family protein</fullName>
    </submittedName>
</protein>
<dbReference type="InterPro" id="IPR020568">
    <property type="entry name" value="Ribosomal_Su5_D2-typ_SF"/>
</dbReference>
<dbReference type="STRING" id="642780.SAMN04488570_3844"/>
<dbReference type="InterPro" id="IPR025158">
    <property type="entry name" value="Mg_chelat-rel_C"/>
</dbReference>
<comment type="similarity">
    <text evidence="1">Belongs to the Mg-chelatase subunits D/I family. ComM subfamily.</text>
</comment>
<reference evidence="4" key="1">
    <citation type="submission" date="2016-10" db="EMBL/GenBank/DDBJ databases">
        <authorList>
            <person name="Varghese N."/>
            <person name="Submissions S."/>
        </authorList>
    </citation>
    <scope>NUCLEOTIDE SEQUENCE [LARGE SCALE GENOMIC DNA]</scope>
    <source>
        <strain evidence="4">DSM 22127</strain>
    </source>
</reference>
<organism evidence="3 4">
    <name type="scientific">Nocardioides scoriae</name>
    <dbReference type="NCBI Taxonomy" id="642780"/>
    <lineage>
        <taxon>Bacteria</taxon>
        <taxon>Bacillati</taxon>
        <taxon>Actinomycetota</taxon>
        <taxon>Actinomycetes</taxon>
        <taxon>Propionibacteriales</taxon>
        <taxon>Nocardioidaceae</taxon>
        <taxon>Nocardioides</taxon>
    </lineage>
</organism>
<dbReference type="Proteomes" id="UP000198859">
    <property type="component" value="Chromosome I"/>
</dbReference>
<dbReference type="InterPro" id="IPR000523">
    <property type="entry name" value="Mg_chelatse_chII-like_cat_dom"/>
</dbReference>
<evidence type="ECO:0000313" key="3">
    <source>
        <dbReference type="EMBL" id="SDT20727.1"/>
    </source>
</evidence>
<dbReference type="InterPro" id="IPR045006">
    <property type="entry name" value="CHLI-like"/>
</dbReference>
<feature type="domain" description="AAA+ ATPase" evidence="2">
    <location>
        <begin position="226"/>
        <end position="412"/>
    </location>
</feature>
<dbReference type="RefSeq" id="WP_231916968.1">
    <property type="nucleotide sequence ID" value="NZ_LT629757.1"/>
</dbReference>
<dbReference type="SUPFAM" id="SSF54211">
    <property type="entry name" value="Ribosomal protein S5 domain 2-like"/>
    <property type="match status" value="1"/>
</dbReference>
<proteinExistence type="inferred from homology"/>
<dbReference type="SUPFAM" id="SSF52540">
    <property type="entry name" value="P-loop containing nucleoside triphosphate hydrolases"/>
    <property type="match status" value="1"/>
</dbReference>
<dbReference type="PANTHER" id="PTHR32039">
    <property type="entry name" value="MAGNESIUM-CHELATASE SUBUNIT CHLI"/>
    <property type="match status" value="1"/>
</dbReference>
<dbReference type="NCBIfam" id="TIGR00368">
    <property type="entry name" value="YifB family Mg chelatase-like AAA ATPase"/>
    <property type="match status" value="1"/>
</dbReference>
<evidence type="ECO:0000313" key="4">
    <source>
        <dbReference type="Proteomes" id="UP000198859"/>
    </source>
</evidence>
<dbReference type="AlphaFoldDB" id="A0A1H1YH17"/>
<dbReference type="InterPro" id="IPR004482">
    <property type="entry name" value="Mg_chelat-rel"/>
</dbReference>
<dbReference type="GO" id="GO:0005524">
    <property type="term" value="F:ATP binding"/>
    <property type="evidence" value="ECO:0007669"/>
    <property type="project" value="InterPro"/>
</dbReference>
<dbReference type="InterPro" id="IPR014721">
    <property type="entry name" value="Ribsml_uS5_D2-typ_fold_subgr"/>
</dbReference>
<dbReference type="InterPro" id="IPR003593">
    <property type="entry name" value="AAA+_ATPase"/>
</dbReference>
<evidence type="ECO:0000259" key="2">
    <source>
        <dbReference type="SMART" id="SM00382"/>
    </source>
</evidence>
<dbReference type="InterPro" id="IPR027417">
    <property type="entry name" value="P-loop_NTPase"/>
</dbReference>
<dbReference type="EMBL" id="LT629757">
    <property type="protein sequence ID" value="SDT20727.1"/>
    <property type="molecule type" value="Genomic_DNA"/>
</dbReference>
<dbReference type="Gene3D" id="3.40.50.300">
    <property type="entry name" value="P-loop containing nucleotide triphosphate hydrolases"/>
    <property type="match status" value="1"/>
</dbReference>
<dbReference type="PANTHER" id="PTHR32039:SF7">
    <property type="entry name" value="COMPETENCE PROTEIN COMM"/>
    <property type="match status" value="1"/>
</dbReference>
<sequence length="538" mass="57508">MVATTHTVSLQGTTGHVVDVQVDLAPGVVGTTLVGRPDASINEARDRCKAAIGNTAFASDKRRWPNTRRVTILLSPADLPKRGSHFDLAIAVAVLAAADPSIPASSLRDAVLVGELTLDGRVRCVPGVLPMVMAAAARGTRTVYVPEPQVDEALMVHGVAVFGVRSLGQVVALLAGEEVPDAPPVEAVTGAPLLAWRGEERLEDLDLADLLGIPDTRYAVEVAAAGGHHLMLTGPKGSGKTTIAERIPGLLPDLSDEESLELTAVHSLCGALPPGTTRLTRPPFRAPHHSASRSGLLGGGTGRVRPGDVSKAHLGVLFLDEFPLFPSDVVEALREPLEAGAISISRGDDDATYPARAMFVFAANPCRCGEYHPWSREHRCVCHEAKRREYRAKISGPIADRIDITRFVEPVDPRAVAPLPFERPESSAVVRERVTRARQRQATRYAGLPWRLNAHVPGPLLRDEWPLAPAAAARLEEEVVTGRLTRRGAVRVHRVAWSVADLGGRTQPDGEDLDVALRLRSAAPLLLASLDRPRAVGA</sequence>
<dbReference type="Pfam" id="PF13335">
    <property type="entry name" value="Mg_chelatase_C"/>
    <property type="match status" value="1"/>
</dbReference>
<accession>A0A1H1YH17</accession>
<dbReference type="Pfam" id="PF01078">
    <property type="entry name" value="Mg_chelatase"/>
    <property type="match status" value="1"/>
</dbReference>
<dbReference type="Pfam" id="PF13541">
    <property type="entry name" value="ChlI"/>
    <property type="match status" value="1"/>
</dbReference>
<dbReference type="SMART" id="SM00382">
    <property type="entry name" value="AAA"/>
    <property type="match status" value="1"/>
</dbReference>
<evidence type="ECO:0000256" key="1">
    <source>
        <dbReference type="ARBA" id="ARBA00006354"/>
    </source>
</evidence>
<name>A0A1H1YH17_9ACTN</name>
<keyword evidence="4" id="KW-1185">Reference proteome</keyword>
<dbReference type="Gene3D" id="3.30.230.10">
    <property type="match status" value="1"/>
</dbReference>
<gene>
    <name evidence="3" type="ORF">SAMN04488570_3844</name>
</gene>